<evidence type="ECO:0000313" key="8">
    <source>
        <dbReference type="Proteomes" id="UP000190150"/>
    </source>
</evidence>
<dbReference type="EMBL" id="FUZF01000005">
    <property type="protein sequence ID" value="SKB65305.1"/>
    <property type="molecule type" value="Genomic_DNA"/>
</dbReference>
<dbReference type="Gene3D" id="3.40.640.10">
    <property type="entry name" value="Type I PLP-dependent aspartate aminotransferase-like (Major domain)"/>
    <property type="match status" value="1"/>
</dbReference>
<dbReference type="Gene3D" id="3.90.1150.10">
    <property type="entry name" value="Aspartate Aminotransferase, domain 1"/>
    <property type="match status" value="1"/>
</dbReference>
<dbReference type="InterPro" id="IPR002129">
    <property type="entry name" value="PyrdxlP-dep_de-COase"/>
</dbReference>
<dbReference type="Proteomes" id="UP000190150">
    <property type="component" value="Unassembled WGS sequence"/>
</dbReference>
<keyword evidence="2 5" id="KW-0663">Pyridoxal phosphate</keyword>
<feature type="modified residue" description="N6-(pyridoxal phosphate)lysine" evidence="5">
    <location>
        <position position="279"/>
    </location>
</feature>
<evidence type="ECO:0000256" key="6">
    <source>
        <dbReference type="RuleBase" id="RU000382"/>
    </source>
</evidence>
<dbReference type="AlphaFoldDB" id="A0A1T5D0R8"/>
<gene>
    <name evidence="7" type="ORF">SAMN05660841_01720</name>
</gene>
<dbReference type="SUPFAM" id="SSF53383">
    <property type="entry name" value="PLP-dependent transferases"/>
    <property type="match status" value="1"/>
</dbReference>
<evidence type="ECO:0000256" key="2">
    <source>
        <dbReference type="ARBA" id="ARBA00022898"/>
    </source>
</evidence>
<keyword evidence="3 6" id="KW-0456">Lyase</keyword>
<protein>
    <submittedName>
        <fullName evidence="7">Pyridoxal-dependent decarboxylase conserved domain-containing protein</fullName>
    </submittedName>
</protein>
<reference evidence="8" key="1">
    <citation type="submission" date="2017-02" db="EMBL/GenBank/DDBJ databases">
        <authorList>
            <person name="Varghese N."/>
            <person name="Submissions S."/>
        </authorList>
    </citation>
    <scope>NUCLEOTIDE SEQUENCE [LARGE SCALE GENOMIC DNA]</scope>
    <source>
        <strain evidence="8">DSM 24091</strain>
    </source>
</reference>
<dbReference type="InterPro" id="IPR015422">
    <property type="entry name" value="PyrdxlP-dep_Trfase_small"/>
</dbReference>
<dbReference type="InterPro" id="IPR015424">
    <property type="entry name" value="PyrdxlP-dep_Trfase"/>
</dbReference>
<sequence>MVYFYIQSVTIELNSKMKYWKKINFDEQRQHIADALSKNIDYQKIITLGVPGSKLDSQVFYDQASFLKEAPFLQSIVQNPNHIGCHTLGESEPYFAGTQEIEREVIKILSEDILKATEGSCDGYIATGGTEANIQACWMYRNFFMQEYGARLDEILLIASEDTHYSVHKASNLLQIDFLSIPVQMDTREIIEAELDRLVAQAQQSGKKYVIVISNVGTTMFGSVDDPDSYATVLTKYDLVFKIHMDAAFGGFIYPIVQSENNIGFNNPHVSSVTLDAHKMLQAPYGTGVFLSRKGLINYVLTAEAKYVNGMDITLSGSRSGANAIAVWMILQTYGPHGWLEKLNTLLYRTTVCCTDLDKLGVRYYRNPQMNIITIRASDIPFTLVTEFGLVPDSHGNASQWYKIVVMDHVQIDVLKQFIERLSQQLS</sequence>
<evidence type="ECO:0000256" key="5">
    <source>
        <dbReference type="PIRSR" id="PIRSR602129-50"/>
    </source>
</evidence>
<dbReference type="PANTHER" id="PTHR42735">
    <property type="match status" value="1"/>
</dbReference>
<evidence type="ECO:0000256" key="3">
    <source>
        <dbReference type="ARBA" id="ARBA00023239"/>
    </source>
</evidence>
<dbReference type="PANTHER" id="PTHR42735:SF6">
    <property type="entry name" value="SPHINGOSINE-1-PHOSPHATE LYASE 1"/>
    <property type="match status" value="1"/>
</dbReference>
<dbReference type="Pfam" id="PF00282">
    <property type="entry name" value="Pyridoxal_deC"/>
    <property type="match status" value="1"/>
</dbReference>
<keyword evidence="8" id="KW-1185">Reference proteome</keyword>
<organism evidence="7 8">
    <name type="scientific">Sphingobacterium nematocida</name>
    <dbReference type="NCBI Taxonomy" id="1513896"/>
    <lineage>
        <taxon>Bacteria</taxon>
        <taxon>Pseudomonadati</taxon>
        <taxon>Bacteroidota</taxon>
        <taxon>Sphingobacteriia</taxon>
        <taxon>Sphingobacteriales</taxon>
        <taxon>Sphingobacteriaceae</taxon>
        <taxon>Sphingobacterium</taxon>
    </lineage>
</organism>
<name>A0A1T5D0R8_9SPHI</name>
<dbReference type="InterPro" id="IPR050477">
    <property type="entry name" value="GrpII_AminoAcid_Decarb"/>
</dbReference>
<accession>A0A1T5D0R8</accession>
<proteinExistence type="inferred from homology"/>
<evidence type="ECO:0000256" key="1">
    <source>
        <dbReference type="ARBA" id="ARBA00001933"/>
    </source>
</evidence>
<dbReference type="GO" id="GO:0019752">
    <property type="term" value="P:carboxylic acid metabolic process"/>
    <property type="evidence" value="ECO:0007669"/>
    <property type="project" value="InterPro"/>
</dbReference>
<comment type="cofactor">
    <cofactor evidence="1 5 6">
        <name>pyridoxal 5'-phosphate</name>
        <dbReference type="ChEBI" id="CHEBI:597326"/>
    </cofactor>
</comment>
<dbReference type="STRING" id="1513896.SAMN05660841_01720"/>
<comment type="similarity">
    <text evidence="4">Belongs to the group II decarboxylase family. Sphingosine-1-phosphate lyase subfamily.</text>
</comment>
<dbReference type="GO" id="GO:0030170">
    <property type="term" value="F:pyridoxal phosphate binding"/>
    <property type="evidence" value="ECO:0007669"/>
    <property type="project" value="InterPro"/>
</dbReference>
<evidence type="ECO:0000256" key="4">
    <source>
        <dbReference type="ARBA" id="ARBA00038302"/>
    </source>
</evidence>
<dbReference type="GO" id="GO:0016830">
    <property type="term" value="F:carbon-carbon lyase activity"/>
    <property type="evidence" value="ECO:0007669"/>
    <property type="project" value="InterPro"/>
</dbReference>
<evidence type="ECO:0000313" key="7">
    <source>
        <dbReference type="EMBL" id="SKB65305.1"/>
    </source>
</evidence>
<dbReference type="InterPro" id="IPR015421">
    <property type="entry name" value="PyrdxlP-dep_Trfase_major"/>
</dbReference>